<evidence type="ECO:0000313" key="3">
    <source>
        <dbReference type="EnsemblMetazoa" id="XP_030835737"/>
    </source>
</evidence>
<feature type="compositionally biased region" description="Low complexity" evidence="1">
    <location>
        <begin position="128"/>
        <end position="140"/>
    </location>
</feature>
<sequence length="489" mass="55105">MSWSQSLKPGDVVNARWKDCRWYAAIIQESLSDGCIRVRFEDGIDHCIRMNLIRPCVEKPTSDELEKFTESESPSESASNALPPASESKERQPSDQADVDDPKKHPPCQSDHPTPSFEMKEISDDEISISSGSEYVPESQSESDCDDDISSEEVIPLPQEISITRKEYAENQLQAAVDHHRITESKTNCTEGTSSSSHGQNKGKITVMTTQNIGGKRCYDKIDFCLFCQVKQSKLRVHLKQHQSERLVAEYLGAASSQERNKLMSKIRNMGNHQHNCKVCRSGEGMIVPIYRPNYEARPDDYQPCPNCLGWYNKNEMWKHLCKEKGKSGYIRGVNVRAGRLLRPLPTTVTSRYARVLAGLRSDVVSLCIRNDDTITALGEQLCFKLGHSRENDNVIRCEIRAVARLLLEFRSMSGNKDAEASSLIAPASFQDTIKAARKLCEFDEETQLYKKPSYSIKVGHSLKKMALILVSKALMTESNDLEKKQETS</sequence>
<dbReference type="EnsemblMetazoa" id="XM_030979877">
    <property type="protein sequence ID" value="XP_030835737"/>
    <property type="gene ID" value="LOC115921765"/>
</dbReference>
<keyword evidence="4" id="KW-1185">Reference proteome</keyword>
<feature type="compositionally biased region" description="Acidic residues" evidence="1">
    <location>
        <begin position="141"/>
        <end position="151"/>
    </location>
</feature>
<organism evidence="3 4">
    <name type="scientific">Strongylocentrotus purpuratus</name>
    <name type="common">Purple sea urchin</name>
    <dbReference type="NCBI Taxonomy" id="7668"/>
    <lineage>
        <taxon>Eukaryota</taxon>
        <taxon>Metazoa</taxon>
        <taxon>Echinodermata</taxon>
        <taxon>Eleutherozoa</taxon>
        <taxon>Echinozoa</taxon>
        <taxon>Echinoidea</taxon>
        <taxon>Euechinoidea</taxon>
        <taxon>Echinacea</taxon>
        <taxon>Camarodonta</taxon>
        <taxon>Echinidea</taxon>
        <taxon>Strongylocentrotidae</taxon>
        <taxon>Strongylocentrotus</taxon>
    </lineage>
</organism>
<dbReference type="SMART" id="SM00333">
    <property type="entry name" value="TUDOR"/>
    <property type="match status" value="1"/>
</dbReference>
<dbReference type="Proteomes" id="UP000007110">
    <property type="component" value="Unassembled WGS sequence"/>
</dbReference>
<protein>
    <recommendedName>
        <fullName evidence="2">Tudor domain-containing protein</fullName>
    </recommendedName>
</protein>
<dbReference type="SUPFAM" id="SSF63748">
    <property type="entry name" value="Tudor/PWWP/MBT"/>
    <property type="match status" value="1"/>
</dbReference>
<dbReference type="GeneID" id="115921765"/>
<name>A0A7M7SW43_STRPU</name>
<dbReference type="Gene3D" id="2.30.30.140">
    <property type="match status" value="1"/>
</dbReference>
<dbReference type="PANTHER" id="PTHR33480">
    <property type="entry name" value="SET DOMAIN-CONTAINING PROTEIN-RELATED"/>
    <property type="match status" value="1"/>
</dbReference>
<dbReference type="AlphaFoldDB" id="A0A7M7SW43"/>
<dbReference type="InParanoid" id="A0A7M7SW43"/>
<feature type="compositionally biased region" description="Low complexity" evidence="1">
    <location>
        <begin position="71"/>
        <end position="86"/>
    </location>
</feature>
<evidence type="ECO:0000313" key="4">
    <source>
        <dbReference type="Proteomes" id="UP000007110"/>
    </source>
</evidence>
<feature type="domain" description="Tudor" evidence="2">
    <location>
        <begin position="5"/>
        <end position="61"/>
    </location>
</feature>
<accession>A0A7M7SW43</accession>
<feature type="region of interest" description="Disordered" evidence="1">
    <location>
        <begin position="63"/>
        <end position="151"/>
    </location>
</feature>
<reference evidence="4" key="1">
    <citation type="submission" date="2015-02" db="EMBL/GenBank/DDBJ databases">
        <title>Genome sequencing for Strongylocentrotus purpuratus.</title>
        <authorList>
            <person name="Murali S."/>
            <person name="Liu Y."/>
            <person name="Vee V."/>
            <person name="English A."/>
            <person name="Wang M."/>
            <person name="Skinner E."/>
            <person name="Han Y."/>
            <person name="Muzny D.M."/>
            <person name="Worley K.C."/>
            <person name="Gibbs R.A."/>
        </authorList>
    </citation>
    <scope>NUCLEOTIDE SEQUENCE</scope>
</reference>
<dbReference type="InterPro" id="IPR002999">
    <property type="entry name" value="Tudor"/>
</dbReference>
<dbReference type="KEGG" id="spu:115921765"/>
<evidence type="ECO:0000256" key="1">
    <source>
        <dbReference type="SAM" id="MobiDB-lite"/>
    </source>
</evidence>
<reference evidence="3" key="2">
    <citation type="submission" date="2021-01" db="UniProtKB">
        <authorList>
            <consortium name="EnsemblMetazoa"/>
        </authorList>
    </citation>
    <scope>IDENTIFICATION</scope>
</reference>
<evidence type="ECO:0000259" key="2">
    <source>
        <dbReference type="SMART" id="SM00333"/>
    </source>
</evidence>
<dbReference type="PANTHER" id="PTHR33480:SF1">
    <property type="entry name" value="TYR RECOMBINASE DOMAIN-CONTAINING PROTEIN"/>
    <property type="match status" value="1"/>
</dbReference>
<proteinExistence type="predicted"/>
<dbReference type="RefSeq" id="XP_030835737.1">
    <property type="nucleotide sequence ID" value="XM_030979877.1"/>
</dbReference>